<evidence type="ECO:0000313" key="3">
    <source>
        <dbReference type="EMBL" id="MCW3485479.1"/>
    </source>
</evidence>
<sequence length="713" mass="76645">MTQFYFINKMTGLILLLLCLSSGKLQAQLYANSQTNGSTGLCVLCGVSNPENPVNNASLDDYSTFNITAGLLGVTLYQTLIFPAQSTPGCDSLIIGIGSGAALLSVNLLGGVTVQTFNGATANNDLQTISVAALRLLQTNNRGEITLKPSQTFDRVKVTLNSTLVGLLNSLQLYYAYRKPAVPTPVGTDSVAICAGNTTTVSVTTAPGTTVSWYNAAAGGTLLATGNSYNVSPLVTTTYYAEATQGGCKSLRKAVKVIIRPKPANPVYTVPQGAGCGPVSIVVTNYKVGINYRVRVKYGQTFSTLLDTAYTVTNSATIPLPDFINNITYQADTYIQAVDALTGCKSDTVHQAFIRGGSAELPTVDADSVTICKGKSATLHAYTPTSAFWPIRWYDAPVGGRLLYTGNYYTVSPNQTTIYYVTAISACEYPRRKAVKVVVTRLPDPVYTVPQGFVCGNRGSLSLPVTNHRAGLIYKVRNVYTANTAVLLDTSYTVTSNTIVTPVFLYTIPVQSDIYVQAADVLTGCISDSVHQQFVLDAWGAYPDVSADSVTICSGNSVTLHANVPAAPLLNIRWYNAPVGGTLLYTGKDYTVTPAVTTTYYVTSAFSCEYPFRRPVKVIVNPCPLSTASPVKAADQLTLYPNPSVGTIWFAGDKQELTGSRFIISNLYGREVQRGVLNQHRLVLAADLPAGIYFIRIMTDKQERYHGKIVLQR</sequence>
<feature type="chain" id="PRO_5045760309" evidence="1">
    <location>
        <begin position="28"/>
        <end position="713"/>
    </location>
</feature>
<keyword evidence="4" id="KW-1185">Reference proteome</keyword>
<proteinExistence type="predicted"/>
<dbReference type="EMBL" id="JAPDNS010000002">
    <property type="protein sequence ID" value="MCW3485479.1"/>
    <property type="molecule type" value="Genomic_DNA"/>
</dbReference>
<reference evidence="3 4" key="1">
    <citation type="submission" date="2022-10" db="EMBL/GenBank/DDBJ databases">
        <title>Chitinophaga nivalis PC15 sp. nov., isolated from Pyeongchang county, South Korea.</title>
        <authorList>
            <person name="Trinh H.N."/>
        </authorList>
    </citation>
    <scope>NUCLEOTIDE SEQUENCE [LARGE SCALE GENOMIC DNA]</scope>
    <source>
        <strain evidence="3 4">PC14</strain>
    </source>
</reference>
<protein>
    <submittedName>
        <fullName evidence="3">T9SS type A sorting domain-containing protein</fullName>
    </submittedName>
</protein>
<accession>A0ABT3INB8</accession>
<dbReference type="InterPro" id="IPR044023">
    <property type="entry name" value="Ig_7"/>
</dbReference>
<feature type="domain" description="Ig-like" evidence="2">
    <location>
        <begin position="180"/>
        <end position="261"/>
    </location>
</feature>
<dbReference type="Proteomes" id="UP001207742">
    <property type="component" value="Unassembled WGS sequence"/>
</dbReference>
<feature type="domain" description="Ig-like" evidence="2">
    <location>
        <begin position="362"/>
        <end position="440"/>
    </location>
</feature>
<dbReference type="InterPro" id="IPR026444">
    <property type="entry name" value="Secre_tail"/>
</dbReference>
<evidence type="ECO:0000313" key="4">
    <source>
        <dbReference type="Proteomes" id="UP001207742"/>
    </source>
</evidence>
<evidence type="ECO:0000259" key="2">
    <source>
        <dbReference type="Pfam" id="PF19081"/>
    </source>
</evidence>
<feature type="signal peptide" evidence="1">
    <location>
        <begin position="1"/>
        <end position="27"/>
    </location>
</feature>
<dbReference type="NCBIfam" id="TIGR04183">
    <property type="entry name" value="Por_Secre_tail"/>
    <property type="match status" value="1"/>
</dbReference>
<dbReference type="RefSeq" id="WP_264731943.1">
    <property type="nucleotide sequence ID" value="NZ_JAPDNR010000001.1"/>
</dbReference>
<evidence type="ECO:0000256" key="1">
    <source>
        <dbReference type="SAM" id="SignalP"/>
    </source>
</evidence>
<organism evidence="3 4">
    <name type="scientific">Chitinophaga nivalis</name>
    <dbReference type="NCBI Taxonomy" id="2991709"/>
    <lineage>
        <taxon>Bacteria</taxon>
        <taxon>Pseudomonadati</taxon>
        <taxon>Bacteroidota</taxon>
        <taxon>Chitinophagia</taxon>
        <taxon>Chitinophagales</taxon>
        <taxon>Chitinophagaceae</taxon>
        <taxon>Chitinophaga</taxon>
    </lineage>
</organism>
<comment type="caution">
    <text evidence="3">The sequence shown here is derived from an EMBL/GenBank/DDBJ whole genome shotgun (WGS) entry which is preliminary data.</text>
</comment>
<gene>
    <name evidence="3" type="ORF">OL497_16330</name>
</gene>
<name>A0ABT3INB8_9BACT</name>
<keyword evidence="1" id="KW-0732">Signal</keyword>
<feature type="domain" description="Ig-like" evidence="2">
    <location>
        <begin position="543"/>
        <end position="622"/>
    </location>
</feature>
<dbReference type="Pfam" id="PF19081">
    <property type="entry name" value="Ig_7"/>
    <property type="match status" value="3"/>
</dbReference>